<reference evidence="2 4" key="1">
    <citation type="journal article" date="2014" name="BMC Genomics">
        <title>Genome sequence of Anopheles sinensis provides insight into genetics basis of mosquito competence for malaria parasites.</title>
        <authorList>
            <person name="Zhou D."/>
            <person name="Zhang D."/>
            <person name="Ding G."/>
            <person name="Shi L."/>
            <person name="Hou Q."/>
            <person name="Ye Y."/>
            <person name="Xu Y."/>
            <person name="Zhou H."/>
            <person name="Xiong C."/>
            <person name="Li S."/>
            <person name="Yu J."/>
            <person name="Hong S."/>
            <person name="Yu X."/>
            <person name="Zou P."/>
            <person name="Chen C."/>
            <person name="Chang X."/>
            <person name="Wang W."/>
            <person name="Lv Y."/>
            <person name="Sun Y."/>
            <person name="Ma L."/>
            <person name="Shen B."/>
            <person name="Zhu C."/>
        </authorList>
    </citation>
    <scope>NUCLEOTIDE SEQUENCE [LARGE SCALE GENOMIC DNA]</scope>
</reference>
<name>A0A084VSG0_ANOSI</name>
<feature type="region of interest" description="Disordered" evidence="1">
    <location>
        <begin position="36"/>
        <end position="63"/>
    </location>
</feature>
<sequence length="134" mass="14982">MERKSYRHIFLTTTDRHSGVVAVEGAEEKCATWRGKRKNNLPKRISSKEERKNPKHPNLPLSHRSYMMDVGVSSLVAAIGTHHHTTISRPSCTVCVCVCVWFDAIVGRGIVVGLWNGLIVIKQSPPSDLQSHQN</sequence>
<dbReference type="EMBL" id="KE525048">
    <property type="protein sequence ID" value="KFB40904.1"/>
    <property type="molecule type" value="Genomic_DNA"/>
</dbReference>
<evidence type="ECO:0000313" key="4">
    <source>
        <dbReference type="Proteomes" id="UP000030765"/>
    </source>
</evidence>
<organism evidence="2">
    <name type="scientific">Anopheles sinensis</name>
    <name type="common">Mosquito</name>
    <dbReference type="NCBI Taxonomy" id="74873"/>
    <lineage>
        <taxon>Eukaryota</taxon>
        <taxon>Metazoa</taxon>
        <taxon>Ecdysozoa</taxon>
        <taxon>Arthropoda</taxon>
        <taxon>Hexapoda</taxon>
        <taxon>Insecta</taxon>
        <taxon>Pterygota</taxon>
        <taxon>Neoptera</taxon>
        <taxon>Endopterygota</taxon>
        <taxon>Diptera</taxon>
        <taxon>Nematocera</taxon>
        <taxon>Culicoidea</taxon>
        <taxon>Culicidae</taxon>
        <taxon>Anophelinae</taxon>
        <taxon>Anopheles</taxon>
    </lineage>
</organism>
<dbReference type="EMBL" id="ATLV01015954">
    <property type="status" value="NOT_ANNOTATED_CDS"/>
    <property type="molecule type" value="Genomic_DNA"/>
</dbReference>
<protein>
    <submittedName>
        <fullName evidence="2 3">Uncharacterized protein</fullName>
    </submittedName>
</protein>
<evidence type="ECO:0000313" key="2">
    <source>
        <dbReference type="EMBL" id="KFB40904.1"/>
    </source>
</evidence>
<dbReference type="EnsemblMetazoa" id="ASIC008453-RA">
    <property type="protein sequence ID" value="ASIC008453-PA"/>
    <property type="gene ID" value="ASIC008453"/>
</dbReference>
<evidence type="ECO:0000313" key="3">
    <source>
        <dbReference type="EnsemblMetazoa" id="ASIC008453-PA"/>
    </source>
</evidence>
<proteinExistence type="predicted"/>
<dbReference type="Proteomes" id="UP000030765">
    <property type="component" value="Unassembled WGS sequence"/>
</dbReference>
<gene>
    <name evidence="2" type="ORF">ZHAS_00008453</name>
</gene>
<dbReference type="AlphaFoldDB" id="A0A084VSG0"/>
<dbReference type="VEuPathDB" id="VectorBase:ASIC008453"/>
<keyword evidence="4" id="KW-1185">Reference proteome</keyword>
<reference evidence="3" key="2">
    <citation type="submission" date="2020-05" db="UniProtKB">
        <authorList>
            <consortium name="EnsemblMetazoa"/>
        </authorList>
    </citation>
    <scope>IDENTIFICATION</scope>
</reference>
<accession>A0A084VSG0</accession>
<evidence type="ECO:0000256" key="1">
    <source>
        <dbReference type="SAM" id="MobiDB-lite"/>
    </source>
</evidence>